<proteinExistence type="predicted"/>
<dbReference type="GeneID" id="8856257"/>
<gene>
    <name evidence="1" type="ORF">NAEGRDRAFT_75342</name>
</gene>
<reference evidence="1 2" key="1">
    <citation type="journal article" date="2010" name="Cell">
        <title>The genome of Naegleria gruberi illuminates early eukaryotic versatility.</title>
        <authorList>
            <person name="Fritz-Laylin L.K."/>
            <person name="Prochnik S.E."/>
            <person name="Ginger M.L."/>
            <person name="Dacks J.B."/>
            <person name="Carpenter M.L."/>
            <person name="Field M.C."/>
            <person name="Kuo A."/>
            <person name="Paredez A."/>
            <person name="Chapman J."/>
            <person name="Pham J."/>
            <person name="Shu S."/>
            <person name="Neupane R."/>
            <person name="Cipriano M."/>
            <person name="Mancuso J."/>
            <person name="Tu H."/>
            <person name="Salamov A."/>
            <person name="Lindquist E."/>
            <person name="Shapiro H."/>
            <person name="Lucas S."/>
            <person name="Grigoriev I.V."/>
            <person name="Cande W.Z."/>
            <person name="Fulton C."/>
            <person name="Rokhsar D.S."/>
            <person name="Dawson S.C."/>
        </authorList>
    </citation>
    <scope>NUCLEOTIDE SEQUENCE [LARGE SCALE GENOMIC DNA]</scope>
    <source>
        <strain evidence="1 2">NEG-M</strain>
    </source>
</reference>
<protein>
    <submittedName>
        <fullName evidence="1">Predicted protein</fullName>
    </submittedName>
</protein>
<dbReference type="InParanoid" id="D2W1Q8"/>
<organism evidence="2">
    <name type="scientific">Naegleria gruberi</name>
    <name type="common">Amoeba</name>
    <dbReference type="NCBI Taxonomy" id="5762"/>
    <lineage>
        <taxon>Eukaryota</taxon>
        <taxon>Discoba</taxon>
        <taxon>Heterolobosea</taxon>
        <taxon>Tetramitia</taxon>
        <taxon>Eutetramitia</taxon>
        <taxon>Vahlkampfiidae</taxon>
        <taxon>Naegleria</taxon>
    </lineage>
</organism>
<name>D2W1Q8_NAEGR</name>
<evidence type="ECO:0000313" key="2">
    <source>
        <dbReference type="Proteomes" id="UP000006671"/>
    </source>
</evidence>
<dbReference type="Proteomes" id="UP000006671">
    <property type="component" value="Unassembled WGS sequence"/>
</dbReference>
<dbReference type="AlphaFoldDB" id="D2W1Q8"/>
<dbReference type="EMBL" id="GG738923">
    <property type="protein sequence ID" value="EFC37009.1"/>
    <property type="molecule type" value="Genomic_DNA"/>
</dbReference>
<dbReference type="RefSeq" id="XP_002669753.1">
    <property type="nucleotide sequence ID" value="XM_002669707.1"/>
</dbReference>
<dbReference type="KEGG" id="ngr:NAEGRDRAFT_75342"/>
<dbReference type="VEuPathDB" id="AmoebaDB:NAEGRDRAFT_75342"/>
<sequence>MSLFFDASFFDEPCKFGQLFYTIDSISYKEWKETVQSNWTNVNDFHKYRADTIQFLSDYCYQLGQLDPKSCNKYNLPLAKAMLQSPNYVRVAFAMYYILQIFKSM</sequence>
<evidence type="ECO:0000313" key="1">
    <source>
        <dbReference type="EMBL" id="EFC37009.1"/>
    </source>
</evidence>
<accession>D2W1Q8</accession>
<keyword evidence="2" id="KW-1185">Reference proteome</keyword>